<feature type="transmembrane region" description="Helical" evidence="1">
    <location>
        <begin position="378"/>
        <end position="398"/>
    </location>
</feature>
<feature type="transmembrane region" description="Helical" evidence="1">
    <location>
        <begin position="339"/>
        <end position="357"/>
    </location>
</feature>
<feature type="domain" description="Acyltransferase 3" evidence="2">
    <location>
        <begin position="12"/>
        <end position="358"/>
    </location>
</feature>
<accession>A0A077MCA6</accession>
<dbReference type="EMBL" id="CAJC01000150">
    <property type="protein sequence ID" value="CCI53485.1"/>
    <property type="molecule type" value="Genomic_DNA"/>
</dbReference>
<dbReference type="InterPro" id="IPR002656">
    <property type="entry name" value="Acyl_transf_3_dom"/>
</dbReference>
<dbReference type="GO" id="GO:0016020">
    <property type="term" value="C:membrane"/>
    <property type="evidence" value="ECO:0007669"/>
    <property type="project" value="TreeGrafter"/>
</dbReference>
<dbReference type="Pfam" id="PF19040">
    <property type="entry name" value="SGNH"/>
    <property type="match status" value="1"/>
</dbReference>
<dbReference type="PANTHER" id="PTHR23028:SF53">
    <property type="entry name" value="ACYL_TRANSF_3 DOMAIN-CONTAINING PROTEIN"/>
    <property type="match status" value="1"/>
</dbReference>
<evidence type="ECO:0000259" key="3">
    <source>
        <dbReference type="Pfam" id="PF19040"/>
    </source>
</evidence>
<reference evidence="4 5" key="1">
    <citation type="journal article" date="2013" name="ISME J.">
        <title>A metabolic model for members of the genus Tetrasphaera involved in enhanced biological phosphorus removal.</title>
        <authorList>
            <person name="Kristiansen R."/>
            <person name="Nguyen H.T.T."/>
            <person name="Saunders A.M."/>
            <person name="Nielsen J.L."/>
            <person name="Wimmer R."/>
            <person name="Le V.Q."/>
            <person name="McIlroy S.J."/>
            <person name="Petrovski S."/>
            <person name="Seviour R.J."/>
            <person name="Calteau A."/>
            <person name="Nielsen K.L."/>
            <person name="Nielsen P.H."/>
        </authorList>
    </citation>
    <scope>NUCLEOTIDE SEQUENCE [LARGE SCALE GENOMIC DNA]</scope>
    <source>
        <strain evidence="4 5">Ben 74</strain>
    </source>
</reference>
<feature type="transmembrane region" description="Helical" evidence="1">
    <location>
        <begin position="79"/>
        <end position="99"/>
    </location>
</feature>
<evidence type="ECO:0000313" key="5">
    <source>
        <dbReference type="Proteomes" id="UP000035720"/>
    </source>
</evidence>
<evidence type="ECO:0000256" key="1">
    <source>
        <dbReference type="SAM" id="Phobius"/>
    </source>
</evidence>
<feature type="transmembrane region" description="Helical" evidence="1">
    <location>
        <begin position="151"/>
        <end position="167"/>
    </location>
</feature>
<name>A0A077MCA6_9MICO</name>
<keyword evidence="4" id="KW-0012">Acyltransferase</keyword>
<keyword evidence="5" id="KW-1185">Reference proteome</keyword>
<proteinExistence type="predicted"/>
<comment type="caution">
    <text evidence="4">The sequence shown here is derived from an EMBL/GenBank/DDBJ whole genome shotgun (WGS) entry which is preliminary data.</text>
</comment>
<dbReference type="InterPro" id="IPR050879">
    <property type="entry name" value="Acyltransferase_3"/>
</dbReference>
<dbReference type="PANTHER" id="PTHR23028">
    <property type="entry name" value="ACETYLTRANSFERASE"/>
    <property type="match status" value="1"/>
</dbReference>
<dbReference type="STRING" id="1193518.BN13_40037"/>
<dbReference type="RefSeq" id="WP_048543824.1">
    <property type="nucleotide sequence ID" value="NZ_HF571038.1"/>
</dbReference>
<gene>
    <name evidence="4" type="ORF">BN13_40037</name>
</gene>
<feature type="transmembrane region" description="Helical" evidence="1">
    <location>
        <begin position="299"/>
        <end position="319"/>
    </location>
</feature>
<organism evidence="4 5">
    <name type="scientific">Nostocoides jenkinsii Ben 74</name>
    <dbReference type="NCBI Taxonomy" id="1193518"/>
    <lineage>
        <taxon>Bacteria</taxon>
        <taxon>Bacillati</taxon>
        <taxon>Actinomycetota</taxon>
        <taxon>Actinomycetes</taxon>
        <taxon>Micrococcales</taxon>
        <taxon>Intrasporangiaceae</taxon>
        <taxon>Nostocoides</taxon>
    </lineage>
</organism>
<dbReference type="GO" id="GO:0016747">
    <property type="term" value="F:acyltransferase activity, transferring groups other than amino-acyl groups"/>
    <property type="evidence" value="ECO:0007669"/>
    <property type="project" value="InterPro"/>
</dbReference>
<keyword evidence="1" id="KW-0812">Transmembrane</keyword>
<feature type="domain" description="SGNH" evidence="3">
    <location>
        <begin position="469"/>
        <end position="692"/>
    </location>
</feature>
<feature type="transmembrane region" description="Helical" evidence="1">
    <location>
        <begin position="204"/>
        <end position="223"/>
    </location>
</feature>
<protein>
    <submittedName>
        <fullName evidence="4">Predicted acyltransferase</fullName>
    </submittedName>
</protein>
<feature type="transmembrane region" description="Helical" evidence="1">
    <location>
        <begin position="265"/>
        <end position="287"/>
    </location>
</feature>
<evidence type="ECO:0000259" key="2">
    <source>
        <dbReference type="Pfam" id="PF01757"/>
    </source>
</evidence>
<keyword evidence="1" id="KW-0472">Membrane</keyword>
<feature type="transmembrane region" description="Helical" evidence="1">
    <location>
        <begin position="235"/>
        <end position="253"/>
    </location>
</feature>
<dbReference type="Pfam" id="PF01757">
    <property type="entry name" value="Acyl_transf_3"/>
    <property type="match status" value="1"/>
</dbReference>
<evidence type="ECO:0000313" key="4">
    <source>
        <dbReference type="EMBL" id="CCI53485.1"/>
    </source>
</evidence>
<keyword evidence="4" id="KW-0808">Transferase</keyword>
<feature type="transmembrane region" description="Helical" evidence="1">
    <location>
        <begin position="38"/>
        <end position="58"/>
    </location>
</feature>
<dbReference type="InterPro" id="IPR043968">
    <property type="entry name" value="SGNH"/>
</dbReference>
<keyword evidence="1" id="KW-1133">Transmembrane helix</keyword>
<feature type="transmembrane region" description="Helical" evidence="1">
    <location>
        <begin position="179"/>
        <end position="198"/>
    </location>
</feature>
<dbReference type="GO" id="GO:0009103">
    <property type="term" value="P:lipopolysaccharide biosynthetic process"/>
    <property type="evidence" value="ECO:0007669"/>
    <property type="project" value="TreeGrafter"/>
</dbReference>
<dbReference type="Proteomes" id="UP000035720">
    <property type="component" value="Unassembled WGS sequence"/>
</dbReference>
<dbReference type="AlphaFoldDB" id="A0A077MCA6"/>
<sequence>MADRDSAAGFRADVEGLRAIAVLTVMWFHAGLGGLTGGFAGVDIFFVISGFLITGQLVREVEASGRISLPRFYARRAKRLFPAAATVLVATAVLTLLALPRVTWRDTGGDLVAAAAYVVNWRLAARSVDYLATDTAHSPVQQFWSLAVEEQYYLLWPVLLTLVAVLIRRWRLPVRPMMGVGLAAITIPSLAWSIHLTSSDPARAYFVTTTRLWELGIGALVAVGAPVCRALPPRVGAALAWAGLALIGVGLWTQDTTTSWPGSAALVPVLGAAAVIAGGAAGGWANVGGAAVGGVRGGGWGPVALLGIRPLVWIGGLSYSLYLWHWPLVVVATHVFDGLAPWQGAAVVAASVVPAWVTQRLIENPLRFHPAVVARTRTALLLGLVCSLVGVGTGATLLRAGGHSGFAPIDLSSIPVSRAGAGVLGTGATPRPVEIDQHPVGVTPDPLRAPDDAPRLYADDCQVELAPVEVKVCRYGSPGSSKVLALVGDSKAAQWFPAIERFADTHGWEVRTYLKSSCPWSPALIYGGVDADHRYVACQEWGRAVLARLSGPERPTVVVTSGIRRVAYAPDGTEQLSVMVDGYVDYWQRLGRLGVPVVAVMDTPQPGLTAYVCMTDHPGDFMTRCRGAWNTGSGGLALVEAVKRVPTARLIDMNPWVCPQQGCWPVIGHVLVWRQSAHLTATYVETLAPVFDARLTAALRELRVPAG</sequence>